<dbReference type="CDD" id="cd07560">
    <property type="entry name" value="Peptidase_S41_CPP"/>
    <property type="match status" value="1"/>
</dbReference>
<dbReference type="InterPro" id="IPR004447">
    <property type="entry name" value="Peptidase_S41A"/>
</dbReference>
<reference evidence="7 8" key="1">
    <citation type="submission" date="2014-06" db="EMBL/GenBank/DDBJ databases">
        <title>Genome sequence of the intracellular symbiont Blattabacterium cuenoti, strain STAT from the wood feeding cockroach Salganea taiwanensis taiwanensis.</title>
        <authorList>
            <person name="Kinjo Y."/>
            <person name="Ohkuma M."/>
            <person name="Tokuda G."/>
        </authorList>
    </citation>
    <scope>NUCLEOTIDE SEQUENCE [LARGE SCALE GENOMIC DNA]</scope>
    <source>
        <strain evidence="7 8">STAT</strain>
    </source>
</reference>
<dbReference type="Pfam" id="PF11818">
    <property type="entry name" value="DUF3340"/>
    <property type="match status" value="1"/>
</dbReference>
<dbReference type="OrthoDB" id="9812068at2"/>
<name>A0A224AJU4_9FLAO</name>
<evidence type="ECO:0000256" key="2">
    <source>
        <dbReference type="ARBA" id="ARBA00022670"/>
    </source>
</evidence>
<dbReference type="PROSITE" id="PS50106">
    <property type="entry name" value="PDZ"/>
    <property type="match status" value="1"/>
</dbReference>
<dbReference type="Proteomes" id="UP000263619">
    <property type="component" value="Chromosome"/>
</dbReference>
<evidence type="ECO:0000256" key="3">
    <source>
        <dbReference type="ARBA" id="ARBA00022801"/>
    </source>
</evidence>
<evidence type="ECO:0000256" key="1">
    <source>
        <dbReference type="ARBA" id="ARBA00009179"/>
    </source>
</evidence>
<keyword evidence="2 5" id="KW-0645">Protease</keyword>
<gene>
    <name evidence="7" type="primary">prc</name>
    <name evidence="7" type="ORF">STAT_153</name>
</gene>
<keyword evidence="8" id="KW-1185">Reference proteome</keyword>
<comment type="similarity">
    <text evidence="1 5">Belongs to the peptidase S41A family.</text>
</comment>
<dbReference type="SMART" id="SM00228">
    <property type="entry name" value="PDZ"/>
    <property type="match status" value="1"/>
</dbReference>
<dbReference type="Pfam" id="PF03572">
    <property type="entry name" value="Peptidase_S41"/>
    <property type="match status" value="1"/>
</dbReference>
<dbReference type="SUPFAM" id="SSF52096">
    <property type="entry name" value="ClpP/crotonase"/>
    <property type="match status" value="1"/>
</dbReference>
<dbReference type="InterPro" id="IPR005151">
    <property type="entry name" value="Tail-specific_protease"/>
</dbReference>
<dbReference type="CDD" id="cd06782">
    <property type="entry name" value="cpPDZ_CPP-like"/>
    <property type="match status" value="1"/>
</dbReference>
<dbReference type="Pfam" id="PF17804">
    <property type="entry name" value="TSP_NTD"/>
    <property type="match status" value="1"/>
</dbReference>
<dbReference type="AlphaFoldDB" id="A0A224AJU4"/>
<dbReference type="InterPro" id="IPR029045">
    <property type="entry name" value="ClpP/crotonase-like_dom_sf"/>
</dbReference>
<dbReference type="InterPro" id="IPR020992">
    <property type="entry name" value="Tail_Prtase_C"/>
</dbReference>
<dbReference type="Gene3D" id="2.30.42.10">
    <property type="match status" value="1"/>
</dbReference>
<proteinExistence type="inferred from homology"/>
<evidence type="ECO:0000256" key="4">
    <source>
        <dbReference type="ARBA" id="ARBA00022825"/>
    </source>
</evidence>
<evidence type="ECO:0000259" key="6">
    <source>
        <dbReference type="PROSITE" id="PS50106"/>
    </source>
</evidence>
<dbReference type="Gene3D" id="3.90.226.10">
    <property type="entry name" value="2-enoyl-CoA Hydratase, Chain A, domain 1"/>
    <property type="match status" value="1"/>
</dbReference>
<evidence type="ECO:0000313" key="8">
    <source>
        <dbReference type="Proteomes" id="UP000263619"/>
    </source>
</evidence>
<dbReference type="RefSeq" id="WP_119305379.1">
    <property type="nucleotide sequence ID" value="NZ_AP014608.1"/>
</dbReference>
<feature type="domain" description="PDZ" evidence="6">
    <location>
        <begin position="253"/>
        <end position="324"/>
    </location>
</feature>
<dbReference type="PANTHER" id="PTHR32060:SF22">
    <property type="entry name" value="CARBOXYL-TERMINAL-PROCESSING PEPTIDASE 3, CHLOROPLASTIC"/>
    <property type="match status" value="1"/>
</dbReference>
<keyword evidence="4 5" id="KW-0720">Serine protease</keyword>
<dbReference type="SUPFAM" id="SSF50156">
    <property type="entry name" value="PDZ domain-like"/>
    <property type="match status" value="1"/>
</dbReference>
<protein>
    <submittedName>
        <fullName evidence="7">Protease</fullName>
    </submittedName>
</protein>
<dbReference type="GO" id="GO:0004175">
    <property type="term" value="F:endopeptidase activity"/>
    <property type="evidence" value="ECO:0007669"/>
    <property type="project" value="TreeGrafter"/>
</dbReference>
<dbReference type="PANTHER" id="PTHR32060">
    <property type="entry name" value="TAIL-SPECIFIC PROTEASE"/>
    <property type="match status" value="1"/>
</dbReference>
<dbReference type="InterPro" id="IPR001478">
    <property type="entry name" value="PDZ"/>
</dbReference>
<dbReference type="GO" id="GO:0030288">
    <property type="term" value="C:outer membrane-bounded periplasmic space"/>
    <property type="evidence" value="ECO:0007669"/>
    <property type="project" value="TreeGrafter"/>
</dbReference>
<dbReference type="InterPro" id="IPR036034">
    <property type="entry name" value="PDZ_sf"/>
</dbReference>
<dbReference type="GO" id="GO:0008236">
    <property type="term" value="F:serine-type peptidase activity"/>
    <property type="evidence" value="ECO:0007669"/>
    <property type="project" value="UniProtKB-KW"/>
</dbReference>
<keyword evidence="3 5" id="KW-0378">Hydrolase</keyword>
<sequence length="706" mass="83220">MNFKIKKLNDIKYIIISFFFIFSLSFCSPLGEKEKHHIILKTIYKTLHFLHPIPISIDDDFSKKVYNKCFEKLDNEKHFFLQKDLSDLSLYKERIDDFWIHGDPTFFNIIIECFLKRIKEAEFICFQVLKKSFDFNKKETYLFGEQKISYPKNQKEKIERWRKYLKYMTLLEIITLKKEKIIASRTKQKICKNVFFDEEKKSRKKIKEYIQEYFRKLKIKKENDWFSIYVNIITSQYDPHTNYFSPKEKEIFDLNISGQTEGIGIELQDDKGFPTVVKLIPGGPAWKNKKIEIGDRIIKVAKNINSESKNIVGMLLENSIRLIRGKKGSKVKLTIQKKNGSIEEVILTRETIEKEEIFAKSVIVLDQNKHKYGLIYLPEFYFNPENKNGRNAAKDIKEIIQKFKKENIKGILIDIRNNGGGSLDAVIEIVGFFLGKVPILQIGRPNKKKKILKNYENKILWTGPLVILVNELSASASEILAAAIKDYKRGIIIGSTQTYGKGTIQTIRSLNRFFHFNEELGALKFTVNKFYRINGSSTQLNGVNSDIVIPNNKTRSKFLKLMEKNQNNPMKWDYTEPIPSLHYYYNNSYIENIKYKSIKRLEKNKNFTSIYNKLELLENEFFNKKKISLNWKEFYSENLKMKKRNEIIKKLRKKLNTCGLQAFSSYYKIISNESEKEWKKNLKKDFYVSEGINILRDFNELSIIGL</sequence>
<evidence type="ECO:0000313" key="7">
    <source>
        <dbReference type="EMBL" id="BBA17089.1"/>
    </source>
</evidence>
<dbReference type="InterPro" id="IPR040573">
    <property type="entry name" value="TSP_N"/>
</dbReference>
<dbReference type="Pfam" id="PF00595">
    <property type="entry name" value="PDZ"/>
    <property type="match status" value="1"/>
</dbReference>
<accession>A0A224AJU4</accession>
<dbReference type="GO" id="GO:0007165">
    <property type="term" value="P:signal transduction"/>
    <property type="evidence" value="ECO:0007669"/>
    <property type="project" value="TreeGrafter"/>
</dbReference>
<dbReference type="EMBL" id="AP014608">
    <property type="protein sequence ID" value="BBA17089.1"/>
    <property type="molecule type" value="Genomic_DNA"/>
</dbReference>
<dbReference type="NCBIfam" id="TIGR00225">
    <property type="entry name" value="prc"/>
    <property type="match status" value="1"/>
</dbReference>
<dbReference type="SMART" id="SM00245">
    <property type="entry name" value="TSPc"/>
    <property type="match status" value="1"/>
</dbReference>
<organism evidence="7 8">
    <name type="scientific">Blattabacterium cuenoti STAT</name>
    <dbReference type="NCBI Taxonomy" id="1457030"/>
    <lineage>
        <taxon>Bacteria</taxon>
        <taxon>Pseudomonadati</taxon>
        <taxon>Bacteroidota</taxon>
        <taxon>Flavobacteriia</taxon>
        <taxon>Flavobacteriales</taxon>
        <taxon>Blattabacteriaceae</taxon>
        <taxon>Blattabacterium</taxon>
    </lineage>
</organism>
<evidence type="ECO:0000256" key="5">
    <source>
        <dbReference type="RuleBase" id="RU004404"/>
    </source>
</evidence>
<dbReference type="GO" id="GO:0006508">
    <property type="term" value="P:proteolysis"/>
    <property type="evidence" value="ECO:0007669"/>
    <property type="project" value="UniProtKB-KW"/>
</dbReference>